<dbReference type="PROSITE" id="PS00595">
    <property type="entry name" value="AA_TRANSFER_CLASS_5"/>
    <property type="match status" value="1"/>
</dbReference>
<keyword evidence="4 8" id="KW-0808">Transferase</keyword>
<proteinExistence type="inferred from homology"/>
<evidence type="ECO:0000256" key="3">
    <source>
        <dbReference type="ARBA" id="ARBA00010447"/>
    </source>
</evidence>
<protein>
    <recommendedName>
        <fullName evidence="8">Cysteine desulfurase</fullName>
        <ecNumber evidence="8">2.8.1.7</ecNumber>
    </recommendedName>
</protein>
<evidence type="ECO:0000313" key="10">
    <source>
        <dbReference type="EMBL" id="MDC2888225.1"/>
    </source>
</evidence>
<comment type="catalytic activity">
    <reaction evidence="6 8">
        <text>(sulfur carrier)-H + L-cysteine = (sulfur carrier)-SH + L-alanine</text>
        <dbReference type="Rhea" id="RHEA:43892"/>
        <dbReference type="Rhea" id="RHEA-COMP:14737"/>
        <dbReference type="Rhea" id="RHEA-COMP:14739"/>
        <dbReference type="ChEBI" id="CHEBI:29917"/>
        <dbReference type="ChEBI" id="CHEBI:35235"/>
        <dbReference type="ChEBI" id="CHEBI:57972"/>
        <dbReference type="ChEBI" id="CHEBI:64428"/>
        <dbReference type="EC" id="2.8.1.7"/>
    </reaction>
</comment>
<evidence type="ECO:0000256" key="4">
    <source>
        <dbReference type="ARBA" id="ARBA00022679"/>
    </source>
</evidence>
<dbReference type="PIRSF" id="PIRSF005572">
    <property type="entry name" value="NifS"/>
    <property type="match status" value="1"/>
</dbReference>
<feature type="domain" description="Aminotransferase class V" evidence="9">
    <location>
        <begin position="16"/>
        <end position="385"/>
    </location>
</feature>
<comment type="function">
    <text evidence="2 8">Catalyzes the removal of elemental sulfur and selenium atoms from L-cysteine, L-cystine, L-selenocysteine, and L-selenocystine to produce L-alanine.</text>
</comment>
<evidence type="ECO:0000313" key="11">
    <source>
        <dbReference type="Proteomes" id="UP001528411"/>
    </source>
</evidence>
<comment type="cofactor">
    <cofactor evidence="1 7">
        <name>pyridoxal 5'-phosphate</name>
        <dbReference type="ChEBI" id="CHEBI:597326"/>
    </cofactor>
</comment>
<dbReference type="InterPro" id="IPR020578">
    <property type="entry name" value="Aminotrans_V_PyrdxlP_BS"/>
</dbReference>
<dbReference type="Gene3D" id="3.90.1150.10">
    <property type="entry name" value="Aspartate Aminotransferase, domain 1"/>
    <property type="match status" value="1"/>
</dbReference>
<evidence type="ECO:0000256" key="1">
    <source>
        <dbReference type="ARBA" id="ARBA00001933"/>
    </source>
</evidence>
<evidence type="ECO:0000256" key="6">
    <source>
        <dbReference type="ARBA" id="ARBA00050776"/>
    </source>
</evidence>
<dbReference type="EC" id="2.8.1.7" evidence="8"/>
<accession>A0ABT5F9L6</accession>
<reference evidence="10 11" key="1">
    <citation type="submission" date="2023-01" db="EMBL/GenBank/DDBJ databases">
        <title>Psychrosphaera sp. nov., isolated from marine algae.</title>
        <authorList>
            <person name="Bayburt H."/>
            <person name="Choi B.J."/>
            <person name="Kim J.M."/>
            <person name="Choi D.G."/>
            <person name="Jeon C.O."/>
        </authorList>
    </citation>
    <scope>NUCLEOTIDE SEQUENCE [LARGE SCALE GENOMIC DNA]</scope>
    <source>
        <strain evidence="10 11">G1-22</strain>
    </source>
</reference>
<organism evidence="10 11">
    <name type="scientific">Psychrosphaera algicola</name>
    <dbReference type="NCBI Taxonomy" id="3023714"/>
    <lineage>
        <taxon>Bacteria</taxon>
        <taxon>Pseudomonadati</taxon>
        <taxon>Pseudomonadota</taxon>
        <taxon>Gammaproteobacteria</taxon>
        <taxon>Alteromonadales</taxon>
        <taxon>Pseudoalteromonadaceae</taxon>
        <taxon>Psychrosphaera</taxon>
    </lineage>
</organism>
<sequence length="398" mass="43455">MSLRSQFPFFQQGPIVYLDSAATTQKPQSVIDSITRYYQHENTTVHRSAFSQASALTDKYESIRANVASFIGSTHAQNIIWTKGTTDSINLAAMAWGNQNISSDDLIVVLGSEHHANFVPWQQLAKLKNAHFKVVNVLPNGDIDLSHFESLMLLQPKLVAIQHCSNALGNIYPVKQLVKRAKKSGATTLVDGAQAIAHVPVNVEDIGCDFYAFSGHKMYGPTGIGVLYVNNRIKHQLTPVQFGGEMISHVSIEKTEFRPFPHFLETGTPNIAGIIGLGAALEFIQSKMFFEASKSSASLYQYLINQLHDIGTVRVLGNTNKNIGVVSFVVEDESASDIGALLNEQHIAVRCGHHCAMPLMTALGISGTVRVSLGCYNNKGDIDLFITALNKSLSLLTL</sequence>
<comment type="caution">
    <text evidence="10">The sequence shown here is derived from an EMBL/GenBank/DDBJ whole genome shotgun (WGS) entry which is preliminary data.</text>
</comment>
<dbReference type="PANTHER" id="PTHR43586:SF8">
    <property type="entry name" value="CYSTEINE DESULFURASE 1, CHLOROPLASTIC"/>
    <property type="match status" value="1"/>
</dbReference>
<dbReference type="InterPro" id="IPR016454">
    <property type="entry name" value="Cysteine_dSase"/>
</dbReference>
<dbReference type="CDD" id="cd06453">
    <property type="entry name" value="SufS_like"/>
    <property type="match status" value="1"/>
</dbReference>
<dbReference type="SUPFAM" id="SSF53383">
    <property type="entry name" value="PLP-dependent transferases"/>
    <property type="match status" value="1"/>
</dbReference>
<name>A0ABT5F9L6_9GAMM</name>
<dbReference type="RefSeq" id="WP_272179900.1">
    <property type="nucleotide sequence ID" value="NZ_JAQOMS010000002.1"/>
</dbReference>
<dbReference type="Proteomes" id="UP001528411">
    <property type="component" value="Unassembled WGS sequence"/>
</dbReference>
<dbReference type="EMBL" id="JAQOMS010000002">
    <property type="protein sequence ID" value="MDC2888225.1"/>
    <property type="molecule type" value="Genomic_DNA"/>
</dbReference>
<dbReference type="PANTHER" id="PTHR43586">
    <property type="entry name" value="CYSTEINE DESULFURASE"/>
    <property type="match status" value="1"/>
</dbReference>
<keyword evidence="11" id="KW-1185">Reference proteome</keyword>
<evidence type="ECO:0000259" key="9">
    <source>
        <dbReference type="Pfam" id="PF00266"/>
    </source>
</evidence>
<dbReference type="InterPro" id="IPR015422">
    <property type="entry name" value="PyrdxlP-dep_Trfase_small"/>
</dbReference>
<dbReference type="InterPro" id="IPR015421">
    <property type="entry name" value="PyrdxlP-dep_Trfase_major"/>
</dbReference>
<evidence type="ECO:0000256" key="7">
    <source>
        <dbReference type="RuleBase" id="RU004504"/>
    </source>
</evidence>
<dbReference type="NCBIfam" id="TIGR01979">
    <property type="entry name" value="sufS"/>
    <property type="match status" value="1"/>
</dbReference>
<evidence type="ECO:0000256" key="2">
    <source>
        <dbReference type="ARBA" id="ARBA00002824"/>
    </source>
</evidence>
<dbReference type="Gene3D" id="3.40.640.10">
    <property type="entry name" value="Type I PLP-dependent aspartate aminotransferase-like (Major domain)"/>
    <property type="match status" value="1"/>
</dbReference>
<dbReference type="InterPro" id="IPR010970">
    <property type="entry name" value="Cys_dSase_SufS"/>
</dbReference>
<dbReference type="InterPro" id="IPR015424">
    <property type="entry name" value="PyrdxlP-dep_Trfase"/>
</dbReference>
<evidence type="ECO:0000256" key="5">
    <source>
        <dbReference type="ARBA" id="ARBA00022898"/>
    </source>
</evidence>
<dbReference type="Pfam" id="PF00266">
    <property type="entry name" value="Aminotran_5"/>
    <property type="match status" value="1"/>
</dbReference>
<dbReference type="InterPro" id="IPR000192">
    <property type="entry name" value="Aminotrans_V_dom"/>
</dbReference>
<gene>
    <name evidence="10" type="ORF">PN838_04800</name>
</gene>
<comment type="similarity">
    <text evidence="3 8">Belongs to the class-V pyridoxal-phosphate-dependent aminotransferase family. Csd subfamily.</text>
</comment>
<keyword evidence="5 8" id="KW-0663">Pyridoxal phosphate</keyword>
<evidence type="ECO:0000256" key="8">
    <source>
        <dbReference type="RuleBase" id="RU004506"/>
    </source>
</evidence>